<dbReference type="InterPro" id="IPR015914">
    <property type="entry name" value="PAPs_N"/>
</dbReference>
<dbReference type="InterPro" id="IPR004843">
    <property type="entry name" value="Calcineurin-like_PHP"/>
</dbReference>
<proteinExistence type="predicted"/>
<keyword evidence="1" id="KW-0732">Signal</keyword>
<evidence type="ECO:0000259" key="3">
    <source>
        <dbReference type="Pfam" id="PF16656"/>
    </source>
</evidence>
<evidence type="ECO:0000259" key="4">
    <source>
        <dbReference type="Pfam" id="PF18962"/>
    </source>
</evidence>
<evidence type="ECO:0008006" key="7">
    <source>
        <dbReference type="Google" id="ProtNLM"/>
    </source>
</evidence>
<dbReference type="SUPFAM" id="SSF49363">
    <property type="entry name" value="Purple acid phosphatase, N-terminal domain"/>
    <property type="match status" value="1"/>
</dbReference>
<evidence type="ECO:0000313" key="5">
    <source>
        <dbReference type="EMBL" id="GAA4243301.1"/>
    </source>
</evidence>
<organism evidence="5 6">
    <name type="scientific">Winogradskyella damuponensis</name>
    <dbReference type="NCBI Taxonomy" id="943939"/>
    <lineage>
        <taxon>Bacteria</taxon>
        <taxon>Pseudomonadati</taxon>
        <taxon>Bacteroidota</taxon>
        <taxon>Flavobacteriia</taxon>
        <taxon>Flavobacteriales</taxon>
        <taxon>Flavobacteriaceae</taxon>
        <taxon>Winogradskyella</taxon>
    </lineage>
</organism>
<comment type="caution">
    <text evidence="5">The sequence shown here is derived from an EMBL/GenBank/DDBJ whole genome shotgun (WGS) entry which is preliminary data.</text>
</comment>
<dbReference type="InterPro" id="IPR029052">
    <property type="entry name" value="Metallo-depent_PP-like"/>
</dbReference>
<dbReference type="SUPFAM" id="SSF56300">
    <property type="entry name" value="Metallo-dependent phosphatases"/>
    <property type="match status" value="1"/>
</dbReference>
<dbReference type="InterPro" id="IPR008963">
    <property type="entry name" value="Purple_acid_Pase-like_N"/>
</dbReference>
<dbReference type="PANTHER" id="PTHR22953:SF153">
    <property type="entry name" value="PURPLE ACID PHOSPHATASE"/>
    <property type="match status" value="1"/>
</dbReference>
<dbReference type="Gene3D" id="2.60.40.380">
    <property type="entry name" value="Purple acid phosphatase-like, N-terminal"/>
    <property type="match status" value="1"/>
</dbReference>
<feature type="domain" description="Purple acid phosphatase N-terminal" evidence="3">
    <location>
        <begin position="32"/>
        <end position="115"/>
    </location>
</feature>
<dbReference type="PANTHER" id="PTHR22953">
    <property type="entry name" value="ACID PHOSPHATASE RELATED"/>
    <property type="match status" value="1"/>
</dbReference>
<gene>
    <name evidence="5" type="ORF">GCM10022292_17380</name>
</gene>
<evidence type="ECO:0000259" key="2">
    <source>
        <dbReference type="Pfam" id="PF00149"/>
    </source>
</evidence>
<feature type="domain" description="Calcineurin-like phosphoesterase" evidence="2">
    <location>
        <begin position="144"/>
        <end position="295"/>
    </location>
</feature>
<dbReference type="Pfam" id="PF16656">
    <property type="entry name" value="Pur_ac_phosph_N"/>
    <property type="match status" value="1"/>
</dbReference>
<evidence type="ECO:0000256" key="1">
    <source>
        <dbReference type="ARBA" id="ARBA00022729"/>
    </source>
</evidence>
<keyword evidence="6" id="KW-1185">Reference proteome</keyword>
<dbReference type="Proteomes" id="UP001501682">
    <property type="component" value="Unassembled WGS sequence"/>
</dbReference>
<reference evidence="6" key="1">
    <citation type="journal article" date="2019" name="Int. J. Syst. Evol. Microbiol.">
        <title>The Global Catalogue of Microorganisms (GCM) 10K type strain sequencing project: providing services to taxonomists for standard genome sequencing and annotation.</title>
        <authorList>
            <consortium name="The Broad Institute Genomics Platform"/>
            <consortium name="The Broad Institute Genome Sequencing Center for Infectious Disease"/>
            <person name="Wu L."/>
            <person name="Ma J."/>
        </authorList>
    </citation>
    <scope>NUCLEOTIDE SEQUENCE [LARGE SCALE GENOMIC DNA]</scope>
    <source>
        <strain evidence="6">JCM 17633</strain>
    </source>
</reference>
<dbReference type="NCBIfam" id="TIGR04183">
    <property type="entry name" value="Por_Secre_tail"/>
    <property type="match status" value="1"/>
</dbReference>
<evidence type="ECO:0000313" key="6">
    <source>
        <dbReference type="Proteomes" id="UP001501682"/>
    </source>
</evidence>
<dbReference type="EMBL" id="BAABCB010000018">
    <property type="protein sequence ID" value="GAA4243301.1"/>
    <property type="molecule type" value="Genomic_DNA"/>
</dbReference>
<accession>A0ABP8CTQ8</accession>
<protein>
    <recommendedName>
        <fullName evidence="7">Por secretion system C-terminal sorting domain-containing protein</fullName>
    </recommendedName>
</protein>
<dbReference type="InterPro" id="IPR026444">
    <property type="entry name" value="Secre_tail"/>
</dbReference>
<dbReference type="Pfam" id="PF18962">
    <property type="entry name" value="Por_Secre_tail"/>
    <property type="match status" value="1"/>
</dbReference>
<name>A0ABP8CTQ8_9FLAO</name>
<dbReference type="Gene3D" id="3.60.21.10">
    <property type="match status" value="1"/>
</dbReference>
<dbReference type="RefSeq" id="WP_344714003.1">
    <property type="nucleotide sequence ID" value="NZ_BAABCB010000018.1"/>
</dbReference>
<sequence length="1468" mass="160103">MKYKAHLTYLLLLLSISLGFANNDKYRIMIMDDPSTTITIGWNQISGTSPVVYYDTMDHGTDHTLYAYTKTVDRTVSFKGMDNRFARLTGLTPNTNYYFVINDSDGTSQRFWFRTAPDDLSRLSFIAGGDSRNNRTPRQDANLLVSKLKPHAVFFAGDMTDTNSSIEWQEWFDDWQSTIASDGRMFPIIPARGNHETDSETIYKLFDTPNADSYYSVTFGNDLIKAYTLNSEISVLGDQKTWLENDLSTASPNLKWKMAQYHKPMRPHAAWKSENNNQYDAWAQLFYDEGVRLVIDCDSHVAKTTWPVKPSANSGNDEGFVIEQINGTVYTGEGCWGAPLRPADDVKTWTRSSGSFNQFKLVFVDALKIELRTIDVSNASSVGSVSNTDPFTLPANLNVFSPSTGAVVTISNAPDVNCPPRGVVCDDNDPTTINDEEDGNCNCIGVDELTTTNETYTIVASGDDAEEFISTGAVSYTSGDLEFVTDTDNATNYDQIIGLRFNNISIPKGATIHRAYIQFQADEVSSDVTNLTFHGELADDSNGFNSSSYNISSRSLTSNSEAWTNVEAWNSTGEKGYKQRSPYLQSIITEIITQPGWEVGNAVTFIVSGSGRRVAESRNGSVNNSPKLVVFYNANCPITNVTVGTQTICNDIDDTYSQDLIVEYVSPPASGSLMVNGQSFPIGTSPQTVTLTGLAADGLDVDIIANFTEEACNYTAERAFEAPSRCSLDGIPDNSPDDNSNLALLPEAILYGSSTNGRGVPGDILYDPVTDNYKTVTAYNEYGVSFGENLGKPTASEGFKWQVNWPNVKYMNYITLGGSYSNQDQADSMWIISYRKDGVWTTLAQGQGGWIDDGIFEWGGPTFNPIEADALRVQVYSDGTNDLVSIHLRGRGGVANSNNDSATTTKATLIQYLSPGNSCGVTIPANTILYCDGSWIYSDGPDEYSGTKHTIIADGTYIIDADQNVEVNDLEIQSGATVIIKEGASLTIKGDLVNNGNLILESISTKYSSLIIEGSSTGNVSYKRHINAFSNGSTGNDLISSPFTGQNFGDFATANPNLYENPGNTAQKLFGPFNEPAGSYEIYSTTANAATTLDKGVGYRAARDASEDGVSGTTVTFTGEVETTGFTIPITESAGSYNGWNLIGNPYPSYIDFITFFDLNKTKLDSGAYQAIYGFDGDASNGWTILNHLNSGQLIAPGQGFFVKSKSSNETISFTPAMRTTGATDDFILGRNTTDSSNGGYIKIQINNNALDTFNTAIHFNENATLGLDPGYDAALFQDVAPEFSIYSKLVEDNTGAFMAIQALGTSDINNTTIALGINALQGQEITVSLSESTLPNATEVYLEDTLTNTFTLLSDHDYTFTALSDISGVGRFYLRLEANALSLEQQNLDRLSIYKKPNEKAIVIEGQLQTQTRFALYDLNGRVLMNNTLDSSTTIQSIDVDHLTTGIYIIKLISNANKKRTQKLIIN</sequence>
<dbReference type="InterPro" id="IPR039331">
    <property type="entry name" value="PAPs-like"/>
</dbReference>
<feature type="domain" description="Secretion system C-terminal sorting" evidence="4">
    <location>
        <begin position="1397"/>
        <end position="1467"/>
    </location>
</feature>
<dbReference type="Pfam" id="PF00149">
    <property type="entry name" value="Metallophos"/>
    <property type="match status" value="1"/>
</dbReference>